<reference evidence="2 3" key="1">
    <citation type="submission" date="2019-11" db="EMBL/GenBank/DDBJ databases">
        <authorList>
            <person name="Li X.-J."/>
            <person name="Feng X.-M."/>
        </authorList>
    </citation>
    <scope>NUCLEOTIDE SEQUENCE [LARGE SCALE GENOMIC DNA]</scope>
    <source>
        <strain evidence="2 3">XMNu-373</strain>
    </source>
</reference>
<dbReference type="Proteomes" id="UP000460435">
    <property type="component" value="Unassembled WGS sequence"/>
</dbReference>
<evidence type="ECO:0000259" key="1">
    <source>
        <dbReference type="Pfam" id="PF17940"/>
    </source>
</evidence>
<name>A0A7K3LY18_9ACTN</name>
<dbReference type="RefSeq" id="WP_162448585.1">
    <property type="nucleotide sequence ID" value="NZ_WLZY01000001.1"/>
</dbReference>
<sequence>MTSDVRPETPRKQRVADAAIEVIAAEGLRGLTHRAADAWAQLPPGSASSCFRTRLALLSAVLQRIVELDEQMLSQFSMNGWNVDTHEGRERIVDTFTELLEYWLGPGRVRARARLEIYLDAARRPELQPDLRTATRRFVERAAAGMRSGGLPLEDESARILLAQIDGLLYDAMARPFYHQTEHAVLRREVEVVIAGHLATI</sequence>
<dbReference type="AlphaFoldDB" id="A0A7K3LY18"/>
<dbReference type="Gene3D" id="1.10.357.10">
    <property type="entry name" value="Tetracycline Repressor, domain 2"/>
    <property type="match status" value="1"/>
</dbReference>
<keyword evidence="3" id="KW-1185">Reference proteome</keyword>
<evidence type="ECO:0000313" key="2">
    <source>
        <dbReference type="EMBL" id="NDL55926.1"/>
    </source>
</evidence>
<protein>
    <recommendedName>
        <fullName evidence="1">Tetracyclin repressor-like C-terminal group 31 domain-containing protein</fullName>
    </recommendedName>
</protein>
<dbReference type="InterPro" id="IPR009057">
    <property type="entry name" value="Homeodomain-like_sf"/>
</dbReference>
<proteinExistence type="predicted"/>
<dbReference type="Pfam" id="PF17940">
    <property type="entry name" value="TetR_C_31"/>
    <property type="match status" value="1"/>
</dbReference>
<organism evidence="2 3">
    <name type="scientific">Phytoactinopolyspora mesophila</name>
    <dbReference type="NCBI Taxonomy" id="2650750"/>
    <lineage>
        <taxon>Bacteria</taxon>
        <taxon>Bacillati</taxon>
        <taxon>Actinomycetota</taxon>
        <taxon>Actinomycetes</taxon>
        <taxon>Jiangellales</taxon>
        <taxon>Jiangellaceae</taxon>
        <taxon>Phytoactinopolyspora</taxon>
    </lineage>
</organism>
<dbReference type="EMBL" id="WLZY01000001">
    <property type="protein sequence ID" value="NDL55926.1"/>
    <property type="molecule type" value="Genomic_DNA"/>
</dbReference>
<comment type="caution">
    <text evidence="2">The sequence shown here is derived from an EMBL/GenBank/DDBJ whole genome shotgun (WGS) entry which is preliminary data.</text>
</comment>
<gene>
    <name evidence="2" type="ORF">F7O44_02455</name>
</gene>
<feature type="domain" description="Tetracyclin repressor-like C-terminal group 31" evidence="1">
    <location>
        <begin position="88"/>
        <end position="195"/>
    </location>
</feature>
<dbReference type="InterPro" id="IPR041583">
    <property type="entry name" value="TetR_C_31"/>
</dbReference>
<accession>A0A7K3LY18</accession>
<evidence type="ECO:0000313" key="3">
    <source>
        <dbReference type="Proteomes" id="UP000460435"/>
    </source>
</evidence>
<dbReference type="SUPFAM" id="SSF46689">
    <property type="entry name" value="Homeodomain-like"/>
    <property type="match status" value="1"/>
</dbReference>